<dbReference type="PANTHER" id="PTHR11559">
    <property type="entry name" value="CARBOXYLESTERASE"/>
    <property type="match status" value="1"/>
</dbReference>
<reference evidence="5 6" key="1">
    <citation type="submission" date="2022-04" db="EMBL/GenBank/DDBJ databases">
        <title>Genome draft of Actinomadura sp. ATCC 31491.</title>
        <authorList>
            <person name="Shi X."/>
            <person name="Du Y."/>
        </authorList>
    </citation>
    <scope>NUCLEOTIDE SEQUENCE [LARGE SCALE GENOMIC DNA]</scope>
    <source>
        <strain evidence="5 6">ATCC 31491</strain>
        <plasmid evidence="5">unnamed1</plasmid>
    </source>
</reference>
<dbReference type="InterPro" id="IPR019826">
    <property type="entry name" value="Carboxylesterase_B_AS"/>
</dbReference>
<evidence type="ECO:0000313" key="6">
    <source>
        <dbReference type="Proteomes" id="UP001317259"/>
    </source>
</evidence>
<dbReference type="SUPFAM" id="SSF53474">
    <property type="entry name" value="alpha/beta-Hydrolases"/>
    <property type="match status" value="1"/>
</dbReference>
<dbReference type="Proteomes" id="UP001317259">
    <property type="component" value="Unassembled WGS sequence"/>
</dbReference>
<dbReference type="Pfam" id="PF00135">
    <property type="entry name" value="COesterase"/>
    <property type="match status" value="1"/>
</dbReference>
<evidence type="ECO:0000259" key="4">
    <source>
        <dbReference type="Pfam" id="PF00135"/>
    </source>
</evidence>
<dbReference type="EC" id="3.1.1.-" evidence="3"/>
<keyword evidence="2 3" id="KW-0378">Hydrolase</keyword>
<sequence>MTPDRHPEVRVRTGRLRGRLEDGVAVFRGVPFARPPVGGLRLAAPAPAEPWDGAREAAAFGPPPPQSRLLGANADPGDGDWLTLNVWTPDPGAARLPVMVWLYGGGYMYGRSGDPLFDGRVLARDGVVVVTVNYRVSAEGFGHFRGAPPNRGLLDQLAALRWVHDDIAAFGGDPGRVTVFGESAGAGSIAALMTMPAAAGLFRRAIAQSVPGTFFSAELAADLGAATAAELGLPPVAAEIARLPPERLADAGDALAGKMDGRTEWGLAAHVRTPYAPVVDGEILPAVPWRPPAGAAAGGVELVVGHTRDEYRLFMAITGDLGAVTAERAAAALRALAPDPGAYRAAHPQAGDERLYELVHSDWLFRMPSERLADTHRRHGRSYLYELTWPATGMGGGLLGACHGLGLPLTFGNLTAGSAGLLLGPEASPAAAGLSARVRAAWTAFAATGDPGWPAYEPGDRHTWIIDAEPRVAPYPEEPSRALWAGHAFDPLPLLPQA</sequence>
<dbReference type="Gene3D" id="3.40.50.1820">
    <property type="entry name" value="alpha/beta hydrolase"/>
    <property type="match status" value="1"/>
</dbReference>
<dbReference type="InterPro" id="IPR002018">
    <property type="entry name" value="CarbesteraseB"/>
</dbReference>
<protein>
    <recommendedName>
        <fullName evidence="3">Carboxylic ester hydrolase</fullName>
        <ecNumber evidence="3">3.1.1.-</ecNumber>
    </recommendedName>
</protein>
<evidence type="ECO:0000256" key="3">
    <source>
        <dbReference type="RuleBase" id="RU361235"/>
    </source>
</evidence>
<evidence type="ECO:0000256" key="2">
    <source>
        <dbReference type="ARBA" id="ARBA00022801"/>
    </source>
</evidence>
<dbReference type="InterPro" id="IPR050309">
    <property type="entry name" value="Type-B_Carboxylest/Lipase"/>
</dbReference>
<dbReference type="RefSeq" id="WP_247815840.1">
    <property type="nucleotide sequence ID" value="NZ_JAKRKC020000004.1"/>
</dbReference>
<keyword evidence="6" id="KW-1185">Reference proteome</keyword>
<gene>
    <name evidence="5" type="ORF">MF672_050770</name>
</gene>
<proteinExistence type="inferred from homology"/>
<comment type="similarity">
    <text evidence="1 3">Belongs to the type-B carboxylesterase/lipase family.</text>
</comment>
<feature type="domain" description="Carboxylesterase type B" evidence="4">
    <location>
        <begin position="6"/>
        <end position="459"/>
    </location>
</feature>
<organism evidence="5 6">
    <name type="scientific">Actinomadura luzonensis</name>
    <dbReference type="NCBI Taxonomy" id="2805427"/>
    <lineage>
        <taxon>Bacteria</taxon>
        <taxon>Bacillati</taxon>
        <taxon>Actinomycetota</taxon>
        <taxon>Actinomycetes</taxon>
        <taxon>Streptosporangiales</taxon>
        <taxon>Thermomonosporaceae</taxon>
        <taxon>Actinomadura</taxon>
    </lineage>
</organism>
<keyword evidence="5" id="KW-0614">Plasmid</keyword>
<dbReference type="PROSITE" id="PS00122">
    <property type="entry name" value="CARBOXYLESTERASE_B_1"/>
    <property type="match status" value="1"/>
</dbReference>
<accession>A0ABT0GBQ1</accession>
<dbReference type="InterPro" id="IPR029058">
    <property type="entry name" value="AB_hydrolase_fold"/>
</dbReference>
<comment type="caution">
    <text evidence="5">The sequence shown here is derived from an EMBL/GenBank/DDBJ whole genome shotgun (WGS) entry which is preliminary data.</text>
</comment>
<evidence type="ECO:0000313" key="5">
    <source>
        <dbReference type="EMBL" id="MCK2222038.1"/>
    </source>
</evidence>
<evidence type="ECO:0000256" key="1">
    <source>
        <dbReference type="ARBA" id="ARBA00005964"/>
    </source>
</evidence>
<geneLocation type="plasmid" evidence="5">
    <name>unnamed1</name>
</geneLocation>
<dbReference type="EMBL" id="JAKRKC020000004">
    <property type="protein sequence ID" value="MCK2222038.1"/>
    <property type="molecule type" value="Genomic_DNA"/>
</dbReference>
<name>A0ABT0GBQ1_9ACTN</name>